<protein>
    <recommendedName>
        <fullName evidence="2">Carboxypeptidase regulatory-like domain-containing protein</fullName>
    </recommendedName>
</protein>
<proteinExistence type="predicted"/>
<reference evidence="1" key="1">
    <citation type="journal article" date="2014" name="Front. Microbiol.">
        <title>High frequency of phylogenetically diverse reductive dehalogenase-homologous genes in deep subseafloor sedimentary metagenomes.</title>
        <authorList>
            <person name="Kawai M."/>
            <person name="Futagami T."/>
            <person name="Toyoda A."/>
            <person name="Takaki Y."/>
            <person name="Nishi S."/>
            <person name="Hori S."/>
            <person name="Arai W."/>
            <person name="Tsubouchi T."/>
            <person name="Morono Y."/>
            <person name="Uchiyama I."/>
            <person name="Ito T."/>
            <person name="Fujiyama A."/>
            <person name="Inagaki F."/>
            <person name="Takami H."/>
        </authorList>
    </citation>
    <scope>NUCLEOTIDE SEQUENCE</scope>
    <source>
        <strain evidence="1">Expedition CK06-06</strain>
    </source>
</reference>
<name>X1IKD7_9ZZZZ</name>
<dbReference type="Pfam" id="PF13620">
    <property type="entry name" value="CarboxypepD_reg"/>
    <property type="match status" value="1"/>
</dbReference>
<dbReference type="InterPro" id="IPR013784">
    <property type="entry name" value="Carb-bd-like_fold"/>
</dbReference>
<comment type="caution">
    <text evidence="1">The sequence shown here is derived from an EMBL/GenBank/DDBJ whole genome shotgun (WGS) entry which is preliminary data.</text>
</comment>
<feature type="non-terminal residue" evidence="1">
    <location>
        <position position="1"/>
    </location>
</feature>
<dbReference type="GO" id="GO:0030246">
    <property type="term" value="F:carbohydrate binding"/>
    <property type="evidence" value="ECO:0007669"/>
    <property type="project" value="InterPro"/>
</dbReference>
<evidence type="ECO:0000313" key="1">
    <source>
        <dbReference type="EMBL" id="GAH66569.1"/>
    </source>
</evidence>
<dbReference type="EMBL" id="BARU01030729">
    <property type="protein sequence ID" value="GAH66569.1"/>
    <property type="molecule type" value="Genomic_DNA"/>
</dbReference>
<dbReference type="AlphaFoldDB" id="X1IKD7"/>
<organism evidence="1">
    <name type="scientific">marine sediment metagenome</name>
    <dbReference type="NCBI Taxonomy" id="412755"/>
    <lineage>
        <taxon>unclassified sequences</taxon>
        <taxon>metagenomes</taxon>
        <taxon>ecological metagenomes</taxon>
    </lineage>
</organism>
<dbReference type="Gene3D" id="2.60.40.1120">
    <property type="entry name" value="Carboxypeptidase-like, regulatory domain"/>
    <property type="match status" value="1"/>
</dbReference>
<gene>
    <name evidence="1" type="ORF">S03H2_48709</name>
</gene>
<sequence>IIKTGNGEYKLKPVIGIISNTYSQVVGESYLGSIAGLVYGLVELGEKVVIVGASVKIEGLILPFEETDTTDEHGYYTIIDIPFGVYKVTASADEYIESFQNIIIDSGEVITVDFELKP</sequence>
<evidence type="ECO:0008006" key="2">
    <source>
        <dbReference type="Google" id="ProtNLM"/>
    </source>
</evidence>
<dbReference type="SUPFAM" id="SSF49452">
    <property type="entry name" value="Starch-binding domain-like"/>
    <property type="match status" value="1"/>
</dbReference>
<accession>X1IKD7</accession>